<name>A0A016U256_9BILA</name>
<organism evidence="1 2">
    <name type="scientific">Ancylostoma ceylanicum</name>
    <dbReference type="NCBI Taxonomy" id="53326"/>
    <lineage>
        <taxon>Eukaryota</taxon>
        <taxon>Metazoa</taxon>
        <taxon>Ecdysozoa</taxon>
        <taxon>Nematoda</taxon>
        <taxon>Chromadorea</taxon>
        <taxon>Rhabditida</taxon>
        <taxon>Rhabditina</taxon>
        <taxon>Rhabditomorpha</taxon>
        <taxon>Strongyloidea</taxon>
        <taxon>Ancylostomatidae</taxon>
        <taxon>Ancylostomatinae</taxon>
        <taxon>Ancylostoma</taxon>
    </lineage>
</organism>
<dbReference type="AlphaFoldDB" id="A0A016U256"/>
<reference evidence="2" key="1">
    <citation type="journal article" date="2015" name="Nat. Genet.">
        <title>The genome and transcriptome of the zoonotic hookworm Ancylostoma ceylanicum identify infection-specific gene families.</title>
        <authorList>
            <person name="Schwarz E.M."/>
            <person name="Hu Y."/>
            <person name="Antoshechkin I."/>
            <person name="Miller M.M."/>
            <person name="Sternberg P.W."/>
            <person name="Aroian R.V."/>
        </authorList>
    </citation>
    <scope>NUCLEOTIDE SEQUENCE</scope>
    <source>
        <strain evidence="2">HY135</strain>
    </source>
</reference>
<keyword evidence="2" id="KW-1185">Reference proteome</keyword>
<dbReference type="OrthoDB" id="2735536at2759"/>
<dbReference type="InterPro" id="IPR036291">
    <property type="entry name" value="NAD(P)-bd_dom_sf"/>
</dbReference>
<dbReference type="EMBL" id="JARK01001401">
    <property type="protein sequence ID" value="EYC08683.1"/>
    <property type="molecule type" value="Genomic_DNA"/>
</dbReference>
<evidence type="ECO:0008006" key="3">
    <source>
        <dbReference type="Google" id="ProtNLM"/>
    </source>
</evidence>
<dbReference type="Proteomes" id="UP000024635">
    <property type="component" value="Unassembled WGS sequence"/>
</dbReference>
<protein>
    <recommendedName>
        <fullName evidence="3">NAD-dependent epimerase/dehydratase domain-containing protein</fullName>
    </recommendedName>
</protein>
<evidence type="ECO:0000313" key="2">
    <source>
        <dbReference type="Proteomes" id="UP000024635"/>
    </source>
</evidence>
<comment type="caution">
    <text evidence="1">The sequence shown here is derived from an EMBL/GenBank/DDBJ whole genome shotgun (WGS) entry which is preliminary data.</text>
</comment>
<accession>A0A016U256</accession>
<sequence>MRVCIVGGGGYLGCELAARLQSHGAHTVILDVSFAGHPSIQLDERLTTRIQVRISAQHGNVDDFMDLGFSSG</sequence>
<evidence type="ECO:0000313" key="1">
    <source>
        <dbReference type="EMBL" id="EYC08683.1"/>
    </source>
</evidence>
<gene>
    <name evidence="1" type="primary">Acey_s0065.g3683</name>
    <name evidence="1" type="ORF">Y032_0065g3683</name>
</gene>
<dbReference type="SUPFAM" id="SSF51735">
    <property type="entry name" value="NAD(P)-binding Rossmann-fold domains"/>
    <property type="match status" value="1"/>
</dbReference>
<dbReference type="Gene3D" id="3.40.50.720">
    <property type="entry name" value="NAD(P)-binding Rossmann-like Domain"/>
    <property type="match status" value="1"/>
</dbReference>
<proteinExistence type="predicted"/>